<evidence type="ECO:0000259" key="1">
    <source>
        <dbReference type="PROSITE" id="PS51186"/>
    </source>
</evidence>
<proteinExistence type="predicted"/>
<dbReference type="PROSITE" id="PS51186">
    <property type="entry name" value="GNAT"/>
    <property type="match status" value="1"/>
</dbReference>
<sequence length="154" mass="17861">MGYHFEILAQEQAEEIAYNWHYDAEYAFYDIEADNEDLVEFLEPQKRGDSYFFVTKNNDAIGFFTFNNVGKNTIDIGLGMKPNLTGNGDGMEFVEAGLEFAKSKFTPEKITLSVATFNRRAIKIYRKIGFKEVDTFIQDTNGSRFEFMRMIYQC</sequence>
<gene>
    <name evidence="2" type="ORF">K8V56_06140</name>
</gene>
<comment type="caution">
    <text evidence="2">The sequence shown here is derived from an EMBL/GenBank/DDBJ whole genome shotgun (WGS) entry which is preliminary data.</text>
</comment>
<dbReference type="InterPro" id="IPR016181">
    <property type="entry name" value="Acyl_CoA_acyltransferase"/>
</dbReference>
<dbReference type="PANTHER" id="PTHR43415">
    <property type="entry name" value="SPERMIDINE N(1)-ACETYLTRANSFERASE"/>
    <property type="match status" value="1"/>
</dbReference>
<feature type="domain" description="N-acetyltransferase" evidence="1">
    <location>
        <begin position="3"/>
        <end position="154"/>
    </location>
</feature>
<reference evidence="2" key="2">
    <citation type="submission" date="2021-09" db="EMBL/GenBank/DDBJ databases">
        <authorList>
            <person name="Gilroy R."/>
        </authorList>
    </citation>
    <scope>NUCLEOTIDE SEQUENCE</scope>
    <source>
        <strain evidence="2">CHK171-7178</strain>
    </source>
</reference>
<dbReference type="PANTHER" id="PTHR43415:SF3">
    <property type="entry name" value="GNAT-FAMILY ACETYLTRANSFERASE"/>
    <property type="match status" value="1"/>
</dbReference>
<protein>
    <submittedName>
        <fullName evidence="2">GNAT family N-acetyltransferase</fullName>
    </submittedName>
</protein>
<dbReference type="GO" id="GO:0016747">
    <property type="term" value="F:acyltransferase activity, transferring groups other than amino-acyl groups"/>
    <property type="evidence" value="ECO:0007669"/>
    <property type="project" value="InterPro"/>
</dbReference>
<dbReference type="AlphaFoldDB" id="A0A921KC57"/>
<name>A0A921KC57_SPOPS</name>
<dbReference type="SUPFAM" id="SSF55729">
    <property type="entry name" value="Acyl-CoA N-acyltransferases (Nat)"/>
    <property type="match status" value="1"/>
</dbReference>
<dbReference type="Pfam" id="PF13302">
    <property type="entry name" value="Acetyltransf_3"/>
    <property type="match status" value="1"/>
</dbReference>
<dbReference type="Gene3D" id="3.40.630.30">
    <property type="match status" value="1"/>
</dbReference>
<reference evidence="2" key="1">
    <citation type="journal article" date="2021" name="PeerJ">
        <title>Extensive microbial diversity within the chicken gut microbiome revealed by metagenomics and culture.</title>
        <authorList>
            <person name="Gilroy R."/>
            <person name="Ravi A."/>
            <person name="Getino M."/>
            <person name="Pursley I."/>
            <person name="Horton D.L."/>
            <person name="Alikhan N.F."/>
            <person name="Baker D."/>
            <person name="Gharbi K."/>
            <person name="Hall N."/>
            <person name="Watson M."/>
            <person name="Adriaenssens E.M."/>
            <person name="Foster-Nyarko E."/>
            <person name="Jarju S."/>
            <person name="Secka A."/>
            <person name="Antonio M."/>
            <person name="Oren A."/>
            <person name="Chaudhuri R.R."/>
            <person name="La Ragione R."/>
            <person name="Hildebrand F."/>
            <person name="Pallen M.J."/>
        </authorList>
    </citation>
    <scope>NUCLEOTIDE SEQUENCE</scope>
    <source>
        <strain evidence="2">CHK171-7178</strain>
    </source>
</reference>
<dbReference type="Proteomes" id="UP000698173">
    <property type="component" value="Unassembled WGS sequence"/>
</dbReference>
<dbReference type="EMBL" id="DYWT01000101">
    <property type="protein sequence ID" value="HJF31345.1"/>
    <property type="molecule type" value="Genomic_DNA"/>
</dbReference>
<organism evidence="2 3">
    <name type="scientific">Sporosarcina psychrophila</name>
    <name type="common">Bacillus psychrophilus</name>
    <dbReference type="NCBI Taxonomy" id="1476"/>
    <lineage>
        <taxon>Bacteria</taxon>
        <taxon>Bacillati</taxon>
        <taxon>Bacillota</taxon>
        <taxon>Bacilli</taxon>
        <taxon>Bacillales</taxon>
        <taxon>Caryophanaceae</taxon>
        <taxon>Sporosarcina</taxon>
    </lineage>
</organism>
<evidence type="ECO:0000313" key="3">
    <source>
        <dbReference type="Proteomes" id="UP000698173"/>
    </source>
</evidence>
<evidence type="ECO:0000313" key="2">
    <source>
        <dbReference type="EMBL" id="HJF31345.1"/>
    </source>
</evidence>
<dbReference type="InterPro" id="IPR000182">
    <property type="entry name" value="GNAT_dom"/>
</dbReference>
<accession>A0A921KC57</accession>